<evidence type="ECO:0000259" key="6">
    <source>
        <dbReference type="PROSITE" id="PS51387"/>
    </source>
</evidence>
<dbReference type="PANTHER" id="PTHR42973:SF22">
    <property type="entry name" value="FAD-BINDING PCMH-TYPE DOMAIN-CONTAINING PROTEIN-RELATED"/>
    <property type="match status" value="1"/>
</dbReference>
<comment type="caution">
    <text evidence="7">The sequence shown here is derived from an EMBL/GenBank/DDBJ whole genome shotgun (WGS) entry which is preliminary data.</text>
</comment>
<proteinExistence type="inferred from homology"/>
<dbReference type="SUPFAM" id="SSF56176">
    <property type="entry name" value="FAD-binding/transporter-associated domain-like"/>
    <property type="match status" value="1"/>
</dbReference>
<evidence type="ECO:0000256" key="3">
    <source>
        <dbReference type="ARBA" id="ARBA00022827"/>
    </source>
</evidence>
<dbReference type="GO" id="GO:0016491">
    <property type="term" value="F:oxidoreductase activity"/>
    <property type="evidence" value="ECO:0007669"/>
    <property type="project" value="UniProtKB-KW"/>
</dbReference>
<sequence length="516" mass="55813">MFGLKLTLLAAAFAPLAATAQIKIDPCCAALASSSLKERLLHPGQTAFESRLNSYFDVKQQSITPRCIVQPKNAEEVAVAIKTLTAASPAKSCNFAIRSGGQTPYAGASNIQDGVTIDLQYISAVEYDADKSLVKVGPGARWNDVFTTLEPLGVITTGGRSSTVGVGGSTLGGGISYFSAEHGLICDNVLEFEVVLADGRIVTANQTQNPDLFTVLKGGNNNFGIVTQFKFRTFKYEGMWGGLVIYPETTIQDQFKALINFSNNVDKNQKSAVIVIPLYQSKTSLELILNSYDHAEPVVRPAAFNEFLAIPGNISDTTAVTNMSNLAAAFASQTGTSVYFGTLTFANDLRVMNAAHGFYKHVLADLKAKATGDWQIYNLYQPLPPVYWRDSAARGGNILGLERFDGETLCLYQIYLSWQGSEQDAIFQKAGADLIDKIGDYASSIGAANPYLYLDYADKTQDPLAGYGAENVKKMKAAAKKYDPKQIFQKNVPGGFKISQVAQGRPVQAGEQREEL</sequence>
<evidence type="ECO:0000256" key="5">
    <source>
        <dbReference type="SAM" id="SignalP"/>
    </source>
</evidence>
<dbReference type="InterPro" id="IPR050416">
    <property type="entry name" value="FAD-linked_Oxidoreductase"/>
</dbReference>
<protein>
    <recommendedName>
        <fullName evidence="6">FAD-binding PCMH-type domain-containing protein</fullName>
    </recommendedName>
</protein>
<dbReference type="Pfam" id="PF01565">
    <property type="entry name" value="FAD_binding_4"/>
    <property type="match status" value="1"/>
</dbReference>
<evidence type="ECO:0000256" key="4">
    <source>
        <dbReference type="ARBA" id="ARBA00023002"/>
    </source>
</evidence>
<accession>A0A9P4WIV1</accession>
<reference evidence="7" key="1">
    <citation type="submission" date="2019-04" db="EMBL/GenBank/DDBJ databases">
        <title>Sequencing of skin fungus with MAO and IRED activity.</title>
        <authorList>
            <person name="Marsaioli A.J."/>
            <person name="Bonatto J.M.C."/>
            <person name="Reis Junior O."/>
        </authorList>
    </citation>
    <scope>NUCLEOTIDE SEQUENCE</scope>
    <source>
        <strain evidence="7">28M1</strain>
    </source>
</reference>
<dbReference type="GO" id="GO:0071949">
    <property type="term" value="F:FAD binding"/>
    <property type="evidence" value="ECO:0007669"/>
    <property type="project" value="InterPro"/>
</dbReference>
<dbReference type="EMBL" id="SWKV01000075">
    <property type="protein sequence ID" value="KAF3033829.1"/>
    <property type="molecule type" value="Genomic_DNA"/>
</dbReference>
<name>A0A9P4WIV1_9PLEO</name>
<dbReference type="Gene3D" id="3.30.465.10">
    <property type="match status" value="1"/>
</dbReference>
<feature type="chain" id="PRO_5040237620" description="FAD-binding PCMH-type domain-containing protein" evidence="5">
    <location>
        <begin position="20"/>
        <end position="516"/>
    </location>
</feature>
<comment type="similarity">
    <text evidence="1">Belongs to the oxygen-dependent FAD-linked oxidoreductase family.</text>
</comment>
<dbReference type="InterPro" id="IPR016169">
    <property type="entry name" value="FAD-bd_PCMH_sub2"/>
</dbReference>
<feature type="domain" description="FAD-binding PCMH-type" evidence="6">
    <location>
        <begin position="61"/>
        <end position="236"/>
    </location>
</feature>
<keyword evidence="2" id="KW-0285">Flavoprotein</keyword>
<dbReference type="Proteomes" id="UP000758155">
    <property type="component" value="Unassembled WGS sequence"/>
</dbReference>
<dbReference type="AlphaFoldDB" id="A0A9P4WIV1"/>
<evidence type="ECO:0000313" key="7">
    <source>
        <dbReference type="EMBL" id="KAF3033829.1"/>
    </source>
</evidence>
<keyword evidence="3" id="KW-0274">FAD</keyword>
<keyword evidence="5" id="KW-0732">Signal</keyword>
<gene>
    <name evidence="7" type="ORF">E8E12_004896</name>
</gene>
<evidence type="ECO:0000313" key="8">
    <source>
        <dbReference type="Proteomes" id="UP000758155"/>
    </source>
</evidence>
<dbReference type="InterPro" id="IPR006094">
    <property type="entry name" value="Oxid_FAD_bind_N"/>
</dbReference>
<feature type="signal peptide" evidence="5">
    <location>
        <begin position="1"/>
        <end position="19"/>
    </location>
</feature>
<dbReference type="PANTHER" id="PTHR42973">
    <property type="entry name" value="BINDING OXIDOREDUCTASE, PUTATIVE (AFU_ORTHOLOGUE AFUA_1G17690)-RELATED"/>
    <property type="match status" value="1"/>
</dbReference>
<evidence type="ECO:0000256" key="1">
    <source>
        <dbReference type="ARBA" id="ARBA00005466"/>
    </source>
</evidence>
<dbReference type="InterPro" id="IPR016166">
    <property type="entry name" value="FAD-bd_PCMH"/>
</dbReference>
<keyword evidence="4" id="KW-0560">Oxidoreductase</keyword>
<organism evidence="7 8">
    <name type="scientific">Didymella heteroderae</name>
    <dbReference type="NCBI Taxonomy" id="1769908"/>
    <lineage>
        <taxon>Eukaryota</taxon>
        <taxon>Fungi</taxon>
        <taxon>Dikarya</taxon>
        <taxon>Ascomycota</taxon>
        <taxon>Pezizomycotina</taxon>
        <taxon>Dothideomycetes</taxon>
        <taxon>Pleosporomycetidae</taxon>
        <taxon>Pleosporales</taxon>
        <taxon>Pleosporineae</taxon>
        <taxon>Didymellaceae</taxon>
        <taxon>Didymella</taxon>
    </lineage>
</organism>
<dbReference type="OrthoDB" id="2151789at2759"/>
<dbReference type="PROSITE" id="PS51387">
    <property type="entry name" value="FAD_PCMH"/>
    <property type="match status" value="1"/>
</dbReference>
<keyword evidence="8" id="KW-1185">Reference proteome</keyword>
<evidence type="ECO:0000256" key="2">
    <source>
        <dbReference type="ARBA" id="ARBA00022630"/>
    </source>
</evidence>
<dbReference type="InterPro" id="IPR036318">
    <property type="entry name" value="FAD-bd_PCMH-like_sf"/>
</dbReference>